<evidence type="ECO:0000313" key="1">
    <source>
        <dbReference type="EMBL" id="MEA1607295.1"/>
    </source>
</evidence>
<sequence length="56" mass="6256">MNPALITQPLGRNALMLVSMCARWINSSSIWSKLEQLNIGIQSLSTPFSKPQVIDR</sequence>
<proteinExistence type="predicted"/>
<evidence type="ECO:0000313" key="2">
    <source>
        <dbReference type="Proteomes" id="UP001292571"/>
    </source>
</evidence>
<dbReference type="EMBL" id="JAYEET010000048">
    <property type="protein sequence ID" value="MEA1607295.1"/>
    <property type="molecule type" value="Genomic_DNA"/>
</dbReference>
<name>A0ABU5PCE3_9PSED</name>
<comment type="caution">
    <text evidence="1">The sequence shown here is derived from an EMBL/GenBank/DDBJ whole genome shotgun (WGS) entry which is preliminary data.</text>
</comment>
<organism evidence="1 2">
    <name type="scientific">Pseudomonas spirodelae</name>
    <dbReference type="NCBI Taxonomy" id="3101751"/>
    <lineage>
        <taxon>Bacteria</taxon>
        <taxon>Pseudomonadati</taxon>
        <taxon>Pseudomonadota</taxon>
        <taxon>Gammaproteobacteria</taxon>
        <taxon>Pseudomonadales</taxon>
        <taxon>Pseudomonadaceae</taxon>
        <taxon>Pseudomonas</taxon>
    </lineage>
</organism>
<reference evidence="1 2" key="1">
    <citation type="submission" date="2023-12" db="EMBL/GenBank/DDBJ databases">
        <title>Pseudomonas sp. T5W1.</title>
        <authorList>
            <person name="Maltman C."/>
        </authorList>
    </citation>
    <scope>NUCLEOTIDE SEQUENCE [LARGE SCALE GENOMIC DNA]</scope>
    <source>
        <strain evidence="1 2">T5W1</strain>
    </source>
</reference>
<dbReference type="Proteomes" id="UP001292571">
    <property type="component" value="Unassembled WGS sequence"/>
</dbReference>
<protein>
    <submittedName>
        <fullName evidence="1">Integrase</fullName>
    </submittedName>
</protein>
<accession>A0ABU5PCE3</accession>
<gene>
    <name evidence="1" type="ORF">SOP97_15955</name>
</gene>
<keyword evidence="2" id="KW-1185">Reference proteome</keyword>
<dbReference type="RefSeq" id="WP_322950088.1">
    <property type="nucleotide sequence ID" value="NZ_JAYEET010000048.1"/>
</dbReference>